<name>A0A4U0X5L4_9PEZI</name>
<dbReference type="GO" id="GO:0000244">
    <property type="term" value="P:spliceosomal tri-snRNP complex assembly"/>
    <property type="evidence" value="ECO:0007669"/>
    <property type="project" value="TreeGrafter"/>
</dbReference>
<feature type="compositionally biased region" description="Acidic residues" evidence="2">
    <location>
        <begin position="418"/>
        <end position="432"/>
    </location>
</feature>
<evidence type="ECO:0000256" key="2">
    <source>
        <dbReference type="SAM" id="MobiDB-lite"/>
    </source>
</evidence>
<reference evidence="6 7" key="1">
    <citation type="submission" date="2017-03" db="EMBL/GenBank/DDBJ databases">
        <title>Genomes of endolithic fungi from Antarctica.</title>
        <authorList>
            <person name="Coleine C."/>
            <person name="Masonjones S."/>
            <person name="Stajich J.E."/>
        </authorList>
    </citation>
    <scope>NUCLEOTIDE SEQUENCE [LARGE SCALE GENOMIC DNA]</scope>
    <source>
        <strain evidence="6 7">CCFEE 5187</strain>
    </source>
</reference>
<dbReference type="InterPro" id="IPR038516">
    <property type="entry name" value="AAR2_N_sf"/>
</dbReference>
<evidence type="ECO:0000259" key="3">
    <source>
        <dbReference type="Pfam" id="PF05282"/>
    </source>
</evidence>
<evidence type="ECO:0000313" key="7">
    <source>
        <dbReference type="Proteomes" id="UP000308768"/>
    </source>
</evidence>
<evidence type="ECO:0000313" key="6">
    <source>
        <dbReference type="EMBL" id="TKA69745.1"/>
    </source>
</evidence>
<feature type="domain" description="AAR2 C-terminal" evidence="3">
    <location>
        <begin position="186"/>
        <end position="348"/>
    </location>
</feature>
<dbReference type="EMBL" id="NAJN01000699">
    <property type="protein sequence ID" value="TKA69745.1"/>
    <property type="molecule type" value="Genomic_DNA"/>
</dbReference>
<dbReference type="InterPro" id="IPR007946">
    <property type="entry name" value="AAR2"/>
</dbReference>
<dbReference type="Pfam" id="PF20981">
    <property type="entry name" value="AAR2_1st"/>
    <property type="match status" value="1"/>
</dbReference>
<dbReference type="PANTHER" id="PTHR12689">
    <property type="entry name" value="A1 CISTRON SPLICING FACTOR AAR2-RELATED"/>
    <property type="match status" value="1"/>
</dbReference>
<dbReference type="InterPro" id="IPR033647">
    <property type="entry name" value="Aar2_N"/>
</dbReference>
<dbReference type="AlphaFoldDB" id="A0A4U0X5L4"/>
<feature type="region of interest" description="Disordered" evidence="2">
    <location>
        <begin position="399"/>
        <end position="432"/>
    </location>
</feature>
<dbReference type="Gene3D" id="1.25.40.550">
    <property type="entry name" value="Aar2, C-terminal domain-like"/>
    <property type="match status" value="1"/>
</dbReference>
<protein>
    <submittedName>
        <fullName evidence="6">Uncharacterized protein</fullName>
    </submittedName>
</protein>
<dbReference type="PANTHER" id="PTHR12689:SF4">
    <property type="entry name" value="PROTEIN AAR2 HOMOLOG"/>
    <property type="match status" value="1"/>
</dbReference>
<dbReference type="InterPro" id="IPR033648">
    <property type="entry name" value="AAR2_C"/>
</dbReference>
<gene>
    <name evidence="6" type="ORF">B0A49_06705</name>
    <name evidence="5" type="ORF">B0A49_10034</name>
</gene>
<keyword evidence="7" id="KW-1185">Reference proteome</keyword>
<evidence type="ECO:0000313" key="5">
    <source>
        <dbReference type="EMBL" id="TKA66096.1"/>
    </source>
</evidence>
<organism evidence="6 7">
    <name type="scientific">Cryomyces minteri</name>
    <dbReference type="NCBI Taxonomy" id="331657"/>
    <lineage>
        <taxon>Eukaryota</taxon>
        <taxon>Fungi</taxon>
        <taxon>Dikarya</taxon>
        <taxon>Ascomycota</taxon>
        <taxon>Pezizomycotina</taxon>
        <taxon>Dothideomycetes</taxon>
        <taxon>Dothideomycetes incertae sedis</taxon>
        <taxon>Cryomyces</taxon>
    </lineage>
</organism>
<feature type="domain" description="AAR2 N-terminal" evidence="4">
    <location>
        <begin position="7"/>
        <end position="147"/>
    </location>
</feature>
<comment type="similarity">
    <text evidence="1">Belongs to the AAR2 family.</text>
</comment>
<evidence type="ECO:0000256" key="1">
    <source>
        <dbReference type="ARBA" id="ARBA00006281"/>
    </source>
</evidence>
<dbReference type="EMBL" id="NAJN01001060">
    <property type="protein sequence ID" value="TKA66096.1"/>
    <property type="molecule type" value="Genomic_DNA"/>
</dbReference>
<dbReference type="CDD" id="cd13777">
    <property type="entry name" value="Aar2_N"/>
    <property type="match status" value="1"/>
</dbReference>
<dbReference type="STRING" id="331657.A0A4U0X5L4"/>
<dbReference type="CDD" id="cd13778">
    <property type="entry name" value="Aar2_C"/>
    <property type="match status" value="1"/>
</dbReference>
<sequence length="432" mass="47659">MTEKTAASVLLLNLPPSTLCGIDLLSFTTSPRFHGIKNLPPGWHFVFTGLTSSLSLRHGAWFYVPGTPDGPPELFVKKWDPAREELVDETDEAAQLRWRANLGSIWSEGLSPYRQSATSNGEAEEETDDWRQLTSHITPTQLTRIAGNTPNHWALTSASAAARDIELIPGLSVSESGGAVDKELLFLPVDLKQTWRAGATGRERTEAAQDRSWALSELVRAHCSAGGEKEVLGELQFTFLMVLTLNNYSCLEQWKRLLSLLLTCRSAVVSNPQLFVRAVVVLRLQLEHSADIEGGLFDLSEDGAALLKGLLRRFRAGLEGVSGDGKGEVLDELDALEAWLRAEQGWEIGGEFVRRGMLELEDGERVEIEVGGFEAEDESGEYAPAVVELTSEQARALGEVSGALSGDEEKEETRRFAEDEDERDLEDMDDRY</sequence>
<comment type="caution">
    <text evidence="6">The sequence shown here is derived from an EMBL/GenBank/DDBJ whole genome shotgun (WGS) entry which is preliminary data.</text>
</comment>
<accession>A0A4U0X5L4</accession>
<dbReference type="Gene3D" id="2.60.34.20">
    <property type="match status" value="1"/>
</dbReference>
<proteinExistence type="inferred from homology"/>
<dbReference type="Proteomes" id="UP000308768">
    <property type="component" value="Unassembled WGS sequence"/>
</dbReference>
<dbReference type="OrthoDB" id="201752at2759"/>
<evidence type="ECO:0000259" key="4">
    <source>
        <dbReference type="Pfam" id="PF20981"/>
    </source>
</evidence>
<dbReference type="Pfam" id="PF05282">
    <property type="entry name" value="AAR2"/>
    <property type="match status" value="1"/>
</dbReference>
<dbReference type="InterPro" id="IPR038514">
    <property type="entry name" value="AAR2_C_sf"/>
</dbReference>